<accession>A0A031K8M6</accession>
<keyword evidence="7" id="KW-1185">Reference proteome</keyword>
<dbReference type="KEGG" id="nre:BES08_03700"/>
<dbReference type="InterPro" id="IPR013424">
    <property type="entry name" value="Ice-binding_C"/>
</dbReference>
<name>A0A031K8M6_9SPHN</name>
<proteinExistence type="predicted"/>
<gene>
    <name evidence="4" type="ORF">BES08_03700</name>
    <name evidence="5" type="ORF">BV97_00727</name>
</gene>
<evidence type="ECO:0000313" key="6">
    <source>
        <dbReference type="Proteomes" id="UP000024329"/>
    </source>
</evidence>
<dbReference type="Proteomes" id="UP000024329">
    <property type="component" value="Unassembled WGS sequence"/>
</dbReference>
<reference evidence="4" key="2">
    <citation type="submission" date="2016-08" db="EMBL/GenBank/DDBJ databases">
        <authorList>
            <person name="Seilhamer J.J."/>
        </authorList>
    </citation>
    <scope>NUCLEOTIDE SEQUENCE [LARGE SCALE GENOMIC DNA]</scope>
    <source>
        <strain evidence="4">SA1</strain>
    </source>
</reference>
<feature type="chain" id="PRO_5014496982" evidence="2">
    <location>
        <begin position="21"/>
        <end position="137"/>
    </location>
</feature>
<evidence type="ECO:0000256" key="2">
    <source>
        <dbReference type="SAM" id="SignalP"/>
    </source>
</evidence>
<dbReference type="RefSeq" id="WP_036523082.1">
    <property type="nucleotide sequence ID" value="NZ_CP017075.1"/>
</dbReference>
<dbReference type="PATRIC" id="fig|158500.4.peg.746"/>
<evidence type="ECO:0000313" key="5">
    <source>
        <dbReference type="EMBL" id="EZP84962.1"/>
    </source>
</evidence>
<sequence>MIRKTLIALTITAGATVAMASPAQATYSKGKHTHSCDCGDKIGRKMCGGSTSTSSSTSGGTTTTSGGTTSTSGGTTTSGGSTSGGTTTTTSGGTTSTSGGSSGGSSGGTAVPEPGMLGMLGAGLIGLAYARRRKARA</sequence>
<dbReference type="NCBIfam" id="TIGR02595">
    <property type="entry name" value="PEP_CTERM"/>
    <property type="match status" value="1"/>
</dbReference>
<reference evidence="5 6" key="1">
    <citation type="submission" date="2014-03" db="EMBL/GenBank/DDBJ databases">
        <title>Whole genome sequence of Novosphingobium resinovorum KF1.</title>
        <authorList>
            <person name="Gan H.M."/>
            <person name="Gan H.Y."/>
            <person name="Chew T.H."/>
            <person name="Savka M.A."/>
        </authorList>
    </citation>
    <scope>NUCLEOTIDE SEQUENCE [LARGE SCALE GENOMIC DNA]</scope>
    <source>
        <strain evidence="5 6">KF1</strain>
    </source>
</reference>
<feature type="domain" description="Ice-binding protein C-terminal" evidence="3">
    <location>
        <begin position="110"/>
        <end position="133"/>
    </location>
</feature>
<dbReference type="EMBL" id="JFYZ01000001">
    <property type="protein sequence ID" value="EZP84962.1"/>
    <property type="molecule type" value="Genomic_DNA"/>
</dbReference>
<feature type="region of interest" description="Disordered" evidence="1">
    <location>
        <begin position="47"/>
        <end position="114"/>
    </location>
</feature>
<dbReference type="EMBL" id="CP017075">
    <property type="protein sequence ID" value="AOR75951.1"/>
    <property type="molecule type" value="Genomic_DNA"/>
</dbReference>
<dbReference type="AlphaFoldDB" id="A0A031K8M6"/>
<evidence type="ECO:0000313" key="4">
    <source>
        <dbReference type="EMBL" id="AOR75951.1"/>
    </source>
</evidence>
<keyword evidence="2" id="KW-0732">Signal</keyword>
<evidence type="ECO:0000259" key="3">
    <source>
        <dbReference type="Pfam" id="PF07589"/>
    </source>
</evidence>
<feature type="compositionally biased region" description="Low complexity" evidence="1">
    <location>
        <begin position="48"/>
        <end position="99"/>
    </location>
</feature>
<dbReference type="Proteomes" id="UP000094626">
    <property type="component" value="Chromosome"/>
</dbReference>
<protein>
    <submittedName>
        <fullName evidence="5">PEP-CTERM putative exosortase interaction domain-containing protein</fullName>
    </submittedName>
    <submittedName>
        <fullName evidence="4">PEP-CTERM sorting domain-containing protein</fullName>
    </submittedName>
</protein>
<evidence type="ECO:0000256" key="1">
    <source>
        <dbReference type="SAM" id="MobiDB-lite"/>
    </source>
</evidence>
<reference evidence="7" key="3">
    <citation type="journal article" date="2017" name="J. Biotechnol.">
        <title>Complete genome sequence of Novosphingobium resinovorum SA1, a versatile xenobiotic-degrading bacterium capable of utilizing sulfanilic acid.</title>
        <authorList>
            <person name="Hegedus B."/>
            <person name="Kos P.B."/>
            <person name="Balint B."/>
            <person name="Maroti G."/>
            <person name="Gan H.M."/>
            <person name="Perei K."/>
            <person name="Rakhely G."/>
        </authorList>
    </citation>
    <scope>NUCLEOTIDE SEQUENCE [LARGE SCALE GENOMIC DNA]</scope>
    <source>
        <strain evidence="7">SA1</strain>
    </source>
</reference>
<dbReference type="Pfam" id="PF07589">
    <property type="entry name" value="PEP-CTERM"/>
    <property type="match status" value="1"/>
</dbReference>
<evidence type="ECO:0000313" key="7">
    <source>
        <dbReference type="Proteomes" id="UP000094626"/>
    </source>
</evidence>
<feature type="signal peptide" evidence="2">
    <location>
        <begin position="1"/>
        <end position="20"/>
    </location>
</feature>
<organism evidence="5 6">
    <name type="scientific">Novosphingobium resinovorum</name>
    <dbReference type="NCBI Taxonomy" id="158500"/>
    <lineage>
        <taxon>Bacteria</taxon>
        <taxon>Pseudomonadati</taxon>
        <taxon>Pseudomonadota</taxon>
        <taxon>Alphaproteobacteria</taxon>
        <taxon>Sphingomonadales</taxon>
        <taxon>Sphingomonadaceae</taxon>
        <taxon>Novosphingobium</taxon>
    </lineage>
</organism>